<accession>A0ABR8XKE0</accession>
<dbReference type="EMBL" id="JACSPW010000003">
    <property type="protein sequence ID" value="MBD8032404.1"/>
    <property type="molecule type" value="Genomic_DNA"/>
</dbReference>
<protein>
    <submittedName>
        <fullName evidence="2">Redox protein</fullName>
    </submittedName>
</protein>
<reference evidence="2 3" key="1">
    <citation type="submission" date="2020-08" db="EMBL/GenBank/DDBJ databases">
        <title>A Genomic Blueprint of the Chicken Gut Microbiome.</title>
        <authorList>
            <person name="Gilroy R."/>
            <person name="Ravi A."/>
            <person name="Getino M."/>
            <person name="Pursley I."/>
            <person name="Horton D.L."/>
            <person name="Alikhan N.-F."/>
            <person name="Baker D."/>
            <person name="Gharbi K."/>
            <person name="Hall N."/>
            <person name="Watson M."/>
            <person name="Adriaenssens E.M."/>
            <person name="Foster-Nyarko E."/>
            <person name="Jarju S."/>
            <person name="Secka A."/>
            <person name="Antonio M."/>
            <person name="Oren A."/>
            <person name="Chaudhuri R."/>
            <person name="La Ragione R.M."/>
            <person name="Hildebrand F."/>
            <person name="Pallen M.J."/>
        </authorList>
    </citation>
    <scope>NUCLEOTIDE SEQUENCE [LARGE SCALE GENOMIC DNA]</scope>
    <source>
        <strain evidence="2 3">Sa1YVA6</strain>
    </source>
</reference>
<keyword evidence="1" id="KW-1133">Transmembrane helix</keyword>
<keyword evidence="1" id="KW-0472">Membrane</keyword>
<sequence>MEAKKVEVNCSSCHEPLTIDFATDNFSSEIQIFNGKKQQKRTYLKECPHCETINYVMSDKKEEWGKRKGPNIKLFLFSGIFSCFGIVVLVLLFMYFAFKGFGFVFDWLFS</sequence>
<organism evidence="2 3">
    <name type="scientific">Solibacillus merdavium</name>
    <dbReference type="NCBI Taxonomy" id="2762218"/>
    <lineage>
        <taxon>Bacteria</taxon>
        <taxon>Bacillati</taxon>
        <taxon>Bacillota</taxon>
        <taxon>Bacilli</taxon>
        <taxon>Bacillales</taxon>
        <taxon>Caryophanaceae</taxon>
        <taxon>Solibacillus</taxon>
    </lineage>
</organism>
<proteinExistence type="predicted"/>
<dbReference type="Proteomes" id="UP000600565">
    <property type="component" value="Unassembled WGS sequence"/>
</dbReference>
<keyword evidence="1" id="KW-0812">Transmembrane</keyword>
<feature type="transmembrane region" description="Helical" evidence="1">
    <location>
        <begin position="74"/>
        <end position="98"/>
    </location>
</feature>
<evidence type="ECO:0000256" key="1">
    <source>
        <dbReference type="SAM" id="Phobius"/>
    </source>
</evidence>
<dbReference type="RefSeq" id="WP_191703004.1">
    <property type="nucleotide sequence ID" value="NZ_JACSPW010000003.1"/>
</dbReference>
<keyword evidence="3" id="KW-1185">Reference proteome</keyword>
<evidence type="ECO:0000313" key="2">
    <source>
        <dbReference type="EMBL" id="MBD8032404.1"/>
    </source>
</evidence>
<name>A0ABR8XKE0_9BACL</name>
<comment type="caution">
    <text evidence="2">The sequence shown here is derived from an EMBL/GenBank/DDBJ whole genome shotgun (WGS) entry which is preliminary data.</text>
</comment>
<evidence type="ECO:0000313" key="3">
    <source>
        <dbReference type="Proteomes" id="UP000600565"/>
    </source>
</evidence>
<gene>
    <name evidence="2" type="ORF">H9632_04935</name>
</gene>